<gene>
    <name evidence="1" type="ORF">COJ30_12105</name>
</gene>
<sequence length="69" mass="8281">MKYTTETKGKHVFSTGIANYLLQRGHKLLVIKENKRVKQVSVFLYEKTFALLQDMERDKQMKEQERYVN</sequence>
<accession>A0A2B0XRC5</accession>
<dbReference type="RefSeq" id="WP_098555841.1">
    <property type="nucleotide sequence ID" value="NZ_NUXH01000047.1"/>
</dbReference>
<name>A0A2B0XRC5_BACAN</name>
<dbReference type="Proteomes" id="UP000222851">
    <property type="component" value="Unassembled WGS sequence"/>
</dbReference>
<evidence type="ECO:0008006" key="3">
    <source>
        <dbReference type="Google" id="ProtNLM"/>
    </source>
</evidence>
<reference evidence="1 2" key="1">
    <citation type="submission" date="2017-09" db="EMBL/GenBank/DDBJ databases">
        <title>Large-scale bioinformatics analysis of Bacillus genomes uncovers conserved roles of natural products in bacterial physiology.</title>
        <authorList>
            <consortium name="Agbiome Team Llc"/>
            <person name="Bleich R.M."/>
            <person name="Grubbs K.J."/>
            <person name="Santa Maria K.C."/>
            <person name="Allen S.E."/>
            <person name="Farag S."/>
            <person name="Shank E.A."/>
            <person name="Bowers A."/>
        </authorList>
    </citation>
    <scope>NUCLEOTIDE SEQUENCE [LARGE SCALE GENOMIC DNA]</scope>
    <source>
        <strain evidence="1 2">AFS081271</strain>
    </source>
</reference>
<evidence type="ECO:0000313" key="1">
    <source>
        <dbReference type="EMBL" id="PFL69912.1"/>
    </source>
</evidence>
<evidence type="ECO:0000313" key="2">
    <source>
        <dbReference type="Proteomes" id="UP000222851"/>
    </source>
</evidence>
<protein>
    <recommendedName>
        <fullName evidence="3">DUF5659 domain-containing protein</fullName>
    </recommendedName>
</protein>
<comment type="caution">
    <text evidence="1">The sequence shown here is derived from an EMBL/GenBank/DDBJ whole genome shotgun (WGS) entry which is preliminary data.</text>
</comment>
<organism evidence="1 2">
    <name type="scientific">Bacillus anthracis</name>
    <name type="common">anthrax bacterium</name>
    <dbReference type="NCBI Taxonomy" id="1392"/>
    <lineage>
        <taxon>Bacteria</taxon>
        <taxon>Bacillati</taxon>
        <taxon>Bacillota</taxon>
        <taxon>Bacilli</taxon>
        <taxon>Bacillales</taxon>
        <taxon>Bacillaceae</taxon>
        <taxon>Bacillus</taxon>
        <taxon>Bacillus cereus group</taxon>
    </lineage>
</organism>
<dbReference type="AlphaFoldDB" id="A0A2B0XRC5"/>
<proteinExistence type="predicted"/>
<dbReference type="EMBL" id="NUXH01000047">
    <property type="protein sequence ID" value="PFL69912.1"/>
    <property type="molecule type" value="Genomic_DNA"/>
</dbReference>